<proteinExistence type="predicted"/>
<dbReference type="EMBL" id="JAYMYQ010000004">
    <property type="protein sequence ID" value="KAK7338260.1"/>
    <property type="molecule type" value="Genomic_DNA"/>
</dbReference>
<keyword evidence="3" id="KW-1185">Reference proteome</keyword>
<dbReference type="AlphaFoldDB" id="A0AAN9LLH1"/>
<dbReference type="Proteomes" id="UP001367508">
    <property type="component" value="Unassembled WGS sequence"/>
</dbReference>
<comment type="caution">
    <text evidence="2">The sequence shown here is derived from an EMBL/GenBank/DDBJ whole genome shotgun (WGS) entry which is preliminary data.</text>
</comment>
<evidence type="ECO:0000313" key="3">
    <source>
        <dbReference type="Proteomes" id="UP001367508"/>
    </source>
</evidence>
<reference evidence="2 3" key="1">
    <citation type="submission" date="2024-01" db="EMBL/GenBank/DDBJ databases">
        <title>The genomes of 5 underutilized Papilionoideae crops provide insights into root nodulation and disease resistanc.</title>
        <authorList>
            <person name="Jiang F."/>
        </authorList>
    </citation>
    <scope>NUCLEOTIDE SEQUENCE [LARGE SCALE GENOMIC DNA]</scope>
    <source>
        <strain evidence="2">LVBAO_FW01</strain>
        <tissue evidence="2">Leaves</tissue>
    </source>
</reference>
<evidence type="ECO:0000256" key="1">
    <source>
        <dbReference type="SAM" id="MobiDB-lite"/>
    </source>
</evidence>
<feature type="region of interest" description="Disordered" evidence="1">
    <location>
        <begin position="1"/>
        <end position="20"/>
    </location>
</feature>
<gene>
    <name evidence="2" type="ORF">VNO77_18864</name>
</gene>
<name>A0AAN9LLH1_CANGL</name>
<evidence type="ECO:0000313" key="2">
    <source>
        <dbReference type="EMBL" id="KAK7338260.1"/>
    </source>
</evidence>
<accession>A0AAN9LLH1</accession>
<organism evidence="2 3">
    <name type="scientific">Canavalia gladiata</name>
    <name type="common">Sword bean</name>
    <name type="synonym">Dolichos gladiatus</name>
    <dbReference type="NCBI Taxonomy" id="3824"/>
    <lineage>
        <taxon>Eukaryota</taxon>
        <taxon>Viridiplantae</taxon>
        <taxon>Streptophyta</taxon>
        <taxon>Embryophyta</taxon>
        <taxon>Tracheophyta</taxon>
        <taxon>Spermatophyta</taxon>
        <taxon>Magnoliopsida</taxon>
        <taxon>eudicotyledons</taxon>
        <taxon>Gunneridae</taxon>
        <taxon>Pentapetalae</taxon>
        <taxon>rosids</taxon>
        <taxon>fabids</taxon>
        <taxon>Fabales</taxon>
        <taxon>Fabaceae</taxon>
        <taxon>Papilionoideae</taxon>
        <taxon>50 kb inversion clade</taxon>
        <taxon>NPAAA clade</taxon>
        <taxon>indigoferoid/millettioid clade</taxon>
        <taxon>Phaseoleae</taxon>
        <taxon>Canavalia</taxon>
    </lineage>
</organism>
<protein>
    <submittedName>
        <fullName evidence="2">Uncharacterized protein</fullName>
    </submittedName>
</protein>
<sequence>MKGTKRMSKDSDPKSSFSRCQWKGEASSKGSLAASIAIWTTMSVKPATMAKENFDEVALMTSFYAILDMLLYLVCMSDYQDQHILRENITEDIVDKICTMHMQEHLKSLNMDNDNNNLGVIASATASNENGY</sequence>